<dbReference type="Pfam" id="PF05170">
    <property type="entry name" value="AsmA"/>
    <property type="match status" value="1"/>
</dbReference>
<dbReference type="Proteomes" id="UP001180536">
    <property type="component" value="Unassembled WGS sequence"/>
</dbReference>
<name>A0ABU1Z816_9BURK</name>
<feature type="domain" description="AsmA" evidence="1">
    <location>
        <begin position="220"/>
        <end position="524"/>
    </location>
</feature>
<dbReference type="EMBL" id="JAVDXQ010000003">
    <property type="protein sequence ID" value="MDR7296763.1"/>
    <property type="molecule type" value="Genomic_DNA"/>
</dbReference>
<accession>A0ABU1Z816</accession>
<dbReference type="RefSeq" id="WP_310344288.1">
    <property type="nucleotide sequence ID" value="NZ_JAVDXQ010000003.1"/>
</dbReference>
<reference evidence="2 3" key="1">
    <citation type="submission" date="2023-07" db="EMBL/GenBank/DDBJ databases">
        <title>Sorghum-associated microbial communities from plants grown in Nebraska, USA.</title>
        <authorList>
            <person name="Schachtman D."/>
        </authorList>
    </citation>
    <scope>NUCLEOTIDE SEQUENCE [LARGE SCALE GENOMIC DNA]</scope>
    <source>
        <strain evidence="2 3">BE310</strain>
    </source>
</reference>
<gene>
    <name evidence="2" type="ORF">J2X16_002110</name>
</gene>
<evidence type="ECO:0000313" key="2">
    <source>
        <dbReference type="EMBL" id="MDR7296763.1"/>
    </source>
</evidence>
<dbReference type="InterPro" id="IPR052894">
    <property type="entry name" value="AsmA-related"/>
</dbReference>
<comment type="caution">
    <text evidence="2">The sequence shown here is derived from an EMBL/GenBank/DDBJ whole genome shotgun (WGS) entry which is preliminary data.</text>
</comment>
<protein>
    <recommendedName>
        <fullName evidence="1">AsmA domain-containing protein</fullName>
    </recommendedName>
</protein>
<keyword evidence="3" id="KW-1185">Reference proteome</keyword>
<proteinExistence type="predicted"/>
<evidence type="ECO:0000259" key="1">
    <source>
        <dbReference type="Pfam" id="PF05170"/>
    </source>
</evidence>
<organism evidence="2 3">
    <name type="scientific">Pelomonas aquatica</name>
    <dbReference type="NCBI Taxonomy" id="431058"/>
    <lineage>
        <taxon>Bacteria</taxon>
        <taxon>Pseudomonadati</taxon>
        <taxon>Pseudomonadota</taxon>
        <taxon>Betaproteobacteria</taxon>
        <taxon>Burkholderiales</taxon>
        <taxon>Sphaerotilaceae</taxon>
        <taxon>Roseateles</taxon>
    </lineage>
</organism>
<evidence type="ECO:0000313" key="3">
    <source>
        <dbReference type="Proteomes" id="UP001180536"/>
    </source>
</evidence>
<dbReference type="InterPro" id="IPR007844">
    <property type="entry name" value="AsmA"/>
</dbReference>
<dbReference type="PANTHER" id="PTHR30441:SF9">
    <property type="entry name" value="ASMA FAMILY PROTEIN YHJG"/>
    <property type="match status" value="1"/>
</dbReference>
<sequence length="627" mass="66501">MNKKRGLLIAGGVTAVAVAALVALDAAGWPGLAPQLAERAGHGLSVDAATRLHLLWKPRLEAPRLRVTGLQGEPLADAHDVVLAWRWGDIWDWRRGAPLRLRLVQAEGLSLNWQRDEAGRTAWPLQPDGARDKPTPMPQIDQLIVHNGTAKLDDAPLQLLADARFATEPDGHWKADMKGKLRGQQLALNAEASAGLALVSPPEAGAPPVQLRLELTQGRERLAFAGAAASLLDARALDGQLQVRGSSLAAVGRPFGVTLPTTPAFDLAGRLQHASGVWQLGGVRARIGQSRLGGDFIFDTRAERPMLSGLLRGGPLRLADLGPAVGADAPPSRPGRVLPDRPLDLPSLRAMDARVAVALSQLDLGTAKLEPLAPVNASLVLEGGVLTLNHLNAGVAGGEVTGSARLDPRDAPPLWQARLDAHGMAIERWLKFDTKPLASDPVTGRLKAQLDVQGRGRSIAELLGSLSGPVQLRLENGSVSHLLTEAMGLDLAQGLGLLLRGDQKLPLNCASLDGRFNAGILRPRTALMDNRDSRIDLDGRISLKDETLDLRLVAHPKDFSPLTLRAPVRLQGTLAEPRVALEGKRLGGRAIAALALGSLSPPAALLAFIDPGEDLPPVDCSLAPRKR</sequence>
<dbReference type="PANTHER" id="PTHR30441">
    <property type="entry name" value="DUF748 DOMAIN-CONTAINING PROTEIN"/>
    <property type="match status" value="1"/>
</dbReference>